<dbReference type="AlphaFoldDB" id="A0ABD4L730"/>
<dbReference type="SUPFAM" id="SSF53448">
    <property type="entry name" value="Nucleotide-diphospho-sugar transferases"/>
    <property type="match status" value="1"/>
</dbReference>
<accession>A0ABD4L730</accession>
<protein>
    <submittedName>
        <fullName evidence="1">Uncharacterized protein</fullName>
    </submittedName>
</protein>
<reference evidence="1 2" key="1">
    <citation type="submission" date="2020-12" db="EMBL/GenBank/DDBJ databases">
        <title>Draft genome sequence of Halomonas pacifica strain CARE-V15.</title>
        <authorList>
            <person name="Vignesh N."/>
            <person name="Thabitha A."/>
            <person name="Saravanan R."/>
            <person name="Manigandan V."/>
        </authorList>
    </citation>
    <scope>NUCLEOTIDE SEQUENCE [LARGE SCALE GENOMIC DNA]</scope>
    <source>
        <strain evidence="1 2">CARE-V15</strain>
    </source>
</reference>
<comment type="caution">
    <text evidence="1">The sequence shown here is derived from an EMBL/GenBank/DDBJ whole genome shotgun (WGS) entry which is preliminary data.</text>
</comment>
<sequence length="176" mass="20038">MVHRTCIIIDACLMATWLPRQLPGLRHLHRHHAGQLDIHVVSESHQPRLQALSRRFGLTLEVVPEPTAGARSNRLVQGTQGELLIFPSPQYGLPPQWFSRLASSADDWDALLFTPPPRAWRPWQRLWQAPATGTLCVRRDWFERLGGFDPALDRQAPQDLLARLRACHARIRTLSG</sequence>
<dbReference type="RefSeq" id="WP_198058376.1">
    <property type="nucleotide sequence ID" value="NZ_JAEDAF010000018.1"/>
</dbReference>
<name>A0ABD4L730_9GAMM</name>
<organism evidence="1 2">
    <name type="scientific">Bisbaumannia pacifica</name>
    <dbReference type="NCBI Taxonomy" id="77098"/>
    <lineage>
        <taxon>Bacteria</taxon>
        <taxon>Pseudomonadati</taxon>
        <taxon>Pseudomonadota</taxon>
        <taxon>Gammaproteobacteria</taxon>
        <taxon>Oceanospirillales</taxon>
        <taxon>Halomonadaceae</taxon>
        <taxon>Bisbaumannia</taxon>
    </lineage>
</organism>
<evidence type="ECO:0000313" key="2">
    <source>
        <dbReference type="Proteomes" id="UP000651738"/>
    </source>
</evidence>
<gene>
    <name evidence="1" type="ORF">I7V36_15855</name>
</gene>
<dbReference type="Proteomes" id="UP000651738">
    <property type="component" value="Unassembled WGS sequence"/>
</dbReference>
<dbReference type="EMBL" id="JAEDAF010000018">
    <property type="protein sequence ID" value="MBH8581574.1"/>
    <property type="molecule type" value="Genomic_DNA"/>
</dbReference>
<proteinExistence type="predicted"/>
<evidence type="ECO:0000313" key="1">
    <source>
        <dbReference type="EMBL" id="MBH8581574.1"/>
    </source>
</evidence>
<dbReference type="InterPro" id="IPR029044">
    <property type="entry name" value="Nucleotide-diphossugar_trans"/>
</dbReference>